<dbReference type="InterPro" id="IPR007374">
    <property type="entry name" value="ASCH_domain"/>
</dbReference>
<dbReference type="InterPro" id="IPR015947">
    <property type="entry name" value="PUA-like_sf"/>
</dbReference>
<dbReference type="RefSeq" id="WP_209464443.1">
    <property type="nucleotide sequence ID" value="NZ_CP110224.1"/>
</dbReference>
<dbReference type="Pfam" id="PF04266">
    <property type="entry name" value="ASCH"/>
    <property type="match status" value="1"/>
</dbReference>
<keyword evidence="3" id="KW-1185">Reference proteome</keyword>
<organism evidence="2 3">
    <name type="scientific">Virgibacillus natechei</name>
    <dbReference type="NCBI Taxonomy" id="1216297"/>
    <lineage>
        <taxon>Bacteria</taxon>
        <taxon>Bacillati</taxon>
        <taxon>Bacillota</taxon>
        <taxon>Bacilli</taxon>
        <taxon>Bacillales</taxon>
        <taxon>Bacillaceae</taxon>
        <taxon>Virgibacillus</taxon>
    </lineage>
</organism>
<accession>A0ABS4IKA2</accession>
<protein>
    <recommendedName>
        <fullName evidence="1">ASCH domain-containing protein</fullName>
    </recommendedName>
</protein>
<evidence type="ECO:0000259" key="1">
    <source>
        <dbReference type="Pfam" id="PF04266"/>
    </source>
</evidence>
<proteinExistence type="predicted"/>
<evidence type="ECO:0000313" key="3">
    <source>
        <dbReference type="Proteomes" id="UP001519345"/>
    </source>
</evidence>
<dbReference type="Proteomes" id="UP001519345">
    <property type="component" value="Unassembled WGS sequence"/>
</dbReference>
<evidence type="ECO:0000313" key="2">
    <source>
        <dbReference type="EMBL" id="MBP1971387.1"/>
    </source>
</evidence>
<comment type="caution">
    <text evidence="2">The sequence shown here is derived from an EMBL/GenBank/DDBJ whole genome shotgun (WGS) entry which is preliminary data.</text>
</comment>
<name>A0ABS4IKA2_9BACI</name>
<sequence length="113" mass="12906">MTDQNNTLPPKTCTIEKLVTVDADVEKVINGEKTATRRNGRYADIDEVMTLKGVKIVVKNVYAQMLGEVTDQDAMQEGYENVEAYKQAILSIHPGMTWEPDMKVWVHEYERTE</sequence>
<dbReference type="CDD" id="cd06552">
    <property type="entry name" value="ASCH_yqfb_like"/>
    <property type="match status" value="1"/>
</dbReference>
<feature type="domain" description="ASCH" evidence="1">
    <location>
        <begin position="26"/>
        <end position="110"/>
    </location>
</feature>
<dbReference type="EMBL" id="JAGGKX010000025">
    <property type="protein sequence ID" value="MBP1971387.1"/>
    <property type="molecule type" value="Genomic_DNA"/>
</dbReference>
<dbReference type="SUPFAM" id="SSF88697">
    <property type="entry name" value="PUA domain-like"/>
    <property type="match status" value="1"/>
</dbReference>
<gene>
    <name evidence="2" type="ORF">J2Z83_003526</name>
</gene>
<reference evidence="2 3" key="1">
    <citation type="submission" date="2021-03" db="EMBL/GenBank/DDBJ databases">
        <title>Genomic Encyclopedia of Type Strains, Phase IV (KMG-IV): sequencing the most valuable type-strain genomes for metagenomic binning, comparative biology and taxonomic classification.</title>
        <authorList>
            <person name="Goeker M."/>
        </authorList>
    </citation>
    <scope>NUCLEOTIDE SEQUENCE [LARGE SCALE GENOMIC DNA]</scope>
    <source>
        <strain evidence="2 3">DSM 25609</strain>
    </source>
</reference>